<sequence length="852" mass="96378">MYKRSTLPVCVAAMRRLFHQLPFHGPGVKSEAFDKNAIIELLLKNEKHAAQEALYAEGFGGTASHNTALVHRVTITPAGIYLDGPETESNNRILRKYAGSHSYFVRVNFCDEDGGRIQYASNVSNDEIFDGVFKNILQNGFSIANQKYEYLGSSHSSLRTQSCWFVAPFFNEKGYHDAQHIIHDIGNFSAIRSPAKCAARIGQAFSDTPNAIRLDETVIVEKIPDVERNGRCFSDGVGTMSESLMHKIWDKLPNKNLMKPTCFQIRYRGAKGMISLDTRLQGDHLRLRESMIKFEGSLSDDLEICGGAYKPLPMYLNRQFIKILEDLGVEPGYFMKLQAKEVSRLRAITANAYNASTFLQRQRVGDVVLLPYLIEHCSALDLDFRNDIFLRDVLEMAVLIELRTLKHKARIPVEKGYHLHGIMDETGILEEGEVYCCWVEDGKRTTLVRSDVVIARAPALHPGDIQLVNAVDVPSNSPLKSLYNCICFSQKGARDLPSQLSGGDLDGDLYYVMFDPDMKLKKTVTPADYPRLPPVDIGRRVTEQDMADFFLTFMKTDQLGVISNRHQVYADQNEKGTECYQCLKLAELCSTAVDYSKTGIAADINHPSVPKSTLWRPDFMAPGPHIKISNRPTDRLEFATEYAPVEAMGEDEEVSNIKYYESRKACGMLYRAIDERQVFDHVKNLNSLAHGSSDVIQHVWEFVKFRSRGIIWQHLREKALGIQEMYDNNMLDIMHQYSEHPSRPISEREVFVGNILGKVGSVSKKQRELCTSMKEKYDDTAAFIIDCIIKDEDDYSEEALEQSIACFAVSLDEKSPHSTRDQPLKSFRYLAAGVCLREMERVPGLLPNSWQG</sequence>
<organism evidence="3 4">
    <name type="scientific">Monilinia fructigena</name>
    <dbReference type="NCBI Taxonomy" id="38457"/>
    <lineage>
        <taxon>Eukaryota</taxon>
        <taxon>Fungi</taxon>
        <taxon>Dikarya</taxon>
        <taxon>Ascomycota</taxon>
        <taxon>Pezizomycotina</taxon>
        <taxon>Leotiomycetes</taxon>
        <taxon>Helotiales</taxon>
        <taxon>Sclerotiniaceae</taxon>
        <taxon>Monilinia</taxon>
    </lineage>
</organism>
<proteinExistence type="inferred from homology"/>
<dbReference type="OrthoDB" id="6513042at2759"/>
<comment type="catalytic activity">
    <reaction evidence="1">
        <text>RNA(n) + a ribonucleoside 5'-triphosphate = RNA(n+1) + diphosphate</text>
        <dbReference type="Rhea" id="RHEA:21248"/>
        <dbReference type="Rhea" id="RHEA-COMP:14527"/>
        <dbReference type="Rhea" id="RHEA-COMP:17342"/>
        <dbReference type="ChEBI" id="CHEBI:33019"/>
        <dbReference type="ChEBI" id="CHEBI:61557"/>
        <dbReference type="ChEBI" id="CHEBI:140395"/>
        <dbReference type="EC" id="2.7.7.48"/>
    </reaction>
</comment>
<keyword evidence="1" id="KW-0548">Nucleotidyltransferase</keyword>
<dbReference type="AlphaFoldDB" id="A0A395J1A9"/>
<dbReference type="GO" id="GO:0003968">
    <property type="term" value="F:RNA-directed RNA polymerase activity"/>
    <property type="evidence" value="ECO:0007669"/>
    <property type="project" value="UniProtKB-KW"/>
</dbReference>
<evidence type="ECO:0000259" key="2">
    <source>
        <dbReference type="Pfam" id="PF05183"/>
    </source>
</evidence>
<keyword evidence="4" id="KW-1185">Reference proteome</keyword>
<keyword evidence="1" id="KW-0694">RNA-binding</keyword>
<keyword evidence="1" id="KW-0696">RNA-directed RNA polymerase</keyword>
<keyword evidence="1" id="KW-0808">Transferase</keyword>
<dbReference type="GO" id="GO:0003723">
    <property type="term" value="F:RNA binding"/>
    <property type="evidence" value="ECO:0007669"/>
    <property type="project" value="UniProtKB-KW"/>
</dbReference>
<evidence type="ECO:0000313" key="4">
    <source>
        <dbReference type="Proteomes" id="UP000249056"/>
    </source>
</evidence>
<dbReference type="InterPro" id="IPR057596">
    <property type="entry name" value="RDRP_core"/>
</dbReference>
<dbReference type="PANTHER" id="PTHR23079:SF17">
    <property type="entry name" value="RNA-DEPENDENT RNA POLYMERASE"/>
    <property type="match status" value="1"/>
</dbReference>
<dbReference type="Pfam" id="PF05183">
    <property type="entry name" value="RdRP"/>
    <property type="match status" value="1"/>
</dbReference>
<comment type="caution">
    <text evidence="3">The sequence shown here is derived from an EMBL/GenBank/DDBJ whole genome shotgun (WGS) entry which is preliminary data.</text>
</comment>
<accession>A0A395J1A9</accession>
<reference evidence="3 4" key="1">
    <citation type="submission" date="2018-06" db="EMBL/GenBank/DDBJ databases">
        <title>Genome Sequence of the Brown Rot Fungal Pathogen Monilinia fructigena.</title>
        <authorList>
            <person name="Landi L."/>
            <person name="De Miccolis Angelini R.M."/>
            <person name="Pollastro S."/>
            <person name="Abate D."/>
            <person name="Faretra F."/>
            <person name="Romanazzi G."/>
        </authorList>
    </citation>
    <scope>NUCLEOTIDE SEQUENCE [LARGE SCALE GENOMIC DNA]</scope>
    <source>
        <strain evidence="3 4">Mfrg269</strain>
    </source>
</reference>
<dbReference type="InterPro" id="IPR007855">
    <property type="entry name" value="RDRP"/>
</dbReference>
<evidence type="ECO:0000256" key="1">
    <source>
        <dbReference type="RuleBase" id="RU363098"/>
    </source>
</evidence>
<evidence type="ECO:0000313" key="3">
    <source>
        <dbReference type="EMBL" id="RAL66282.1"/>
    </source>
</evidence>
<name>A0A395J1A9_9HELO</name>
<feature type="domain" description="RDRP core" evidence="2">
    <location>
        <begin position="75"/>
        <end position="673"/>
    </location>
</feature>
<dbReference type="PANTHER" id="PTHR23079">
    <property type="entry name" value="RNA-DEPENDENT RNA POLYMERASE"/>
    <property type="match status" value="1"/>
</dbReference>
<dbReference type="EMBL" id="QKRW01000007">
    <property type="protein sequence ID" value="RAL66282.1"/>
    <property type="molecule type" value="Genomic_DNA"/>
</dbReference>
<protein>
    <recommendedName>
        <fullName evidence="1">RNA-dependent RNA polymerase</fullName>
        <ecNumber evidence="1">2.7.7.48</ecNumber>
    </recommendedName>
</protein>
<dbReference type="Proteomes" id="UP000249056">
    <property type="component" value="Unassembled WGS sequence"/>
</dbReference>
<dbReference type="GO" id="GO:0031380">
    <property type="term" value="C:nuclear RNA-directed RNA polymerase complex"/>
    <property type="evidence" value="ECO:0007669"/>
    <property type="project" value="TreeGrafter"/>
</dbReference>
<dbReference type="EC" id="2.7.7.48" evidence="1"/>
<dbReference type="GO" id="GO:0030422">
    <property type="term" value="P:siRNA processing"/>
    <property type="evidence" value="ECO:0007669"/>
    <property type="project" value="TreeGrafter"/>
</dbReference>
<gene>
    <name evidence="3" type="ORF">DID88_005953</name>
</gene>
<comment type="similarity">
    <text evidence="1">Belongs to the RdRP family.</text>
</comment>